<evidence type="ECO:0000256" key="2">
    <source>
        <dbReference type="ARBA" id="ARBA00022448"/>
    </source>
</evidence>
<dbReference type="InterPro" id="IPR050317">
    <property type="entry name" value="Plant_Fungal_Acyltransferase"/>
</dbReference>
<dbReference type="SUPFAM" id="SSF103481">
    <property type="entry name" value="Multidrug resistance efflux transporter EmrE"/>
    <property type="match status" value="1"/>
</dbReference>
<gene>
    <name evidence="8" type="primary">Efr</name>
    <name evidence="8" type="ORF">SNEC2469_LOCUS3446</name>
</gene>
<dbReference type="PANTHER" id="PTHR31642">
    <property type="entry name" value="TRICHOTHECENE 3-O-ACETYLTRANSFERASE"/>
    <property type="match status" value="1"/>
</dbReference>
<protein>
    <submittedName>
        <fullName evidence="8">Efr protein</fullName>
    </submittedName>
</protein>
<feature type="non-terminal residue" evidence="8">
    <location>
        <position position="736"/>
    </location>
</feature>
<evidence type="ECO:0000256" key="1">
    <source>
        <dbReference type="ARBA" id="ARBA00004141"/>
    </source>
</evidence>
<comment type="caution">
    <text evidence="8">The sequence shown here is derived from an EMBL/GenBank/DDBJ whole genome shotgun (WGS) entry which is preliminary data.</text>
</comment>
<dbReference type="AlphaFoldDB" id="A0A812KH95"/>
<dbReference type="GO" id="GO:0016747">
    <property type="term" value="F:acyltransferase activity, transferring groups other than amino-acyl groups"/>
    <property type="evidence" value="ECO:0007669"/>
    <property type="project" value="TreeGrafter"/>
</dbReference>
<accession>A0A812KH95</accession>
<dbReference type="PANTHER" id="PTHR31642:SF310">
    <property type="entry name" value="FATTY ALCOHOL:CAFFEOYL-COA ACYLTRANSFERASE"/>
    <property type="match status" value="1"/>
</dbReference>
<dbReference type="InterPro" id="IPR023213">
    <property type="entry name" value="CAT-like_dom_sf"/>
</dbReference>
<keyword evidence="4 7" id="KW-0812">Transmembrane</keyword>
<evidence type="ECO:0000256" key="4">
    <source>
        <dbReference type="ARBA" id="ARBA00022692"/>
    </source>
</evidence>
<dbReference type="Proteomes" id="UP000601435">
    <property type="component" value="Unassembled WGS sequence"/>
</dbReference>
<dbReference type="GO" id="GO:0016020">
    <property type="term" value="C:membrane"/>
    <property type="evidence" value="ECO:0007669"/>
    <property type="project" value="UniProtKB-SubCell"/>
</dbReference>
<proteinExistence type="predicted"/>
<feature type="transmembrane region" description="Helical" evidence="7">
    <location>
        <begin position="575"/>
        <end position="600"/>
    </location>
</feature>
<dbReference type="InterPro" id="IPR037185">
    <property type="entry name" value="EmrE-like"/>
</dbReference>
<dbReference type="GO" id="GO:0055085">
    <property type="term" value="P:transmembrane transport"/>
    <property type="evidence" value="ECO:0007669"/>
    <property type="project" value="InterPro"/>
</dbReference>
<evidence type="ECO:0000256" key="3">
    <source>
        <dbReference type="ARBA" id="ARBA00022679"/>
    </source>
</evidence>
<evidence type="ECO:0000256" key="5">
    <source>
        <dbReference type="ARBA" id="ARBA00022989"/>
    </source>
</evidence>
<comment type="subcellular location">
    <subcellularLocation>
        <location evidence="1">Membrane</location>
        <topology evidence="1">Multi-pass membrane protein</topology>
    </subcellularLocation>
</comment>
<keyword evidence="2" id="KW-0813">Transport</keyword>
<evidence type="ECO:0000256" key="6">
    <source>
        <dbReference type="ARBA" id="ARBA00023136"/>
    </source>
</evidence>
<dbReference type="InterPro" id="IPR013657">
    <property type="entry name" value="SCL35B1-4/HUT1"/>
</dbReference>
<feature type="transmembrane region" description="Helical" evidence="7">
    <location>
        <begin position="607"/>
        <end position="628"/>
    </location>
</feature>
<evidence type="ECO:0000313" key="9">
    <source>
        <dbReference type="Proteomes" id="UP000601435"/>
    </source>
</evidence>
<dbReference type="Pfam" id="PF02458">
    <property type="entry name" value="Transferase"/>
    <property type="match status" value="1"/>
</dbReference>
<keyword evidence="9" id="KW-1185">Reference proteome</keyword>
<dbReference type="Pfam" id="PF08449">
    <property type="entry name" value="UAA"/>
    <property type="match status" value="1"/>
</dbReference>
<feature type="transmembrane region" description="Helical" evidence="7">
    <location>
        <begin position="494"/>
        <end position="515"/>
    </location>
</feature>
<feature type="transmembrane region" description="Helical" evidence="7">
    <location>
        <begin position="716"/>
        <end position="735"/>
    </location>
</feature>
<keyword evidence="3" id="KW-0808">Transferase</keyword>
<name>A0A812KH95_9DINO</name>
<keyword evidence="5 7" id="KW-1133">Transmembrane helix</keyword>
<organism evidence="8 9">
    <name type="scientific">Symbiodinium necroappetens</name>
    <dbReference type="NCBI Taxonomy" id="1628268"/>
    <lineage>
        <taxon>Eukaryota</taxon>
        <taxon>Sar</taxon>
        <taxon>Alveolata</taxon>
        <taxon>Dinophyceae</taxon>
        <taxon>Suessiales</taxon>
        <taxon>Symbiodiniaceae</taxon>
        <taxon>Symbiodinium</taxon>
    </lineage>
</organism>
<sequence>MMEDACAKENGKDAARPVPSKPPLPSLVCATCAGQKILVPLSMSEQSDSDATLDIAFSWEHMVDAEALMNSLAKALSHFPCCTGRFVRRQVFVEPAAGVKVKQPRLCILCNNAGVSFSHSRYDGKRPSVLGPITGLFDRAVGTLAKADAKGGPLLRVKLLECEDGQILALSFSQGLADVEGIGFFLQAWCHTHRGEEPGPASLDARVVLEGAVNNGFPKLDSAFTYLHRRELATRAATAKAAAAAAAERLGVTTFLLDWDELRTLADDFSQKLRGRRLIYDSETLSHAEVAFALVVEALGKAVSASVWLDYRVTFGFDRLFGHVRGIADVDLPADHIQAAAVIRKKLQIAKDSPDFWCWKAQQSKTCPVEPSAEIIFSSWLEAANRRQVGWVGGHMLLWQSTVNARTRAGRKNFVVVPELSSYEVAQLKLNAVYRMSHASHVLHTGLPDGMSTPLEALEDLDCVELEDKDVQQQSLIRRATTRQLHRAQDAKPFVPAAVLAVVIGVCSVVPYNMVLRGDPGSPLFISFCLHLAIIGGSLHRAKSLIMERSIPLRYHAAIILLGCSFTSFKSDAYVRLPASVCMMLSNLRMMVGVVVQYVLFRKRYSLSQLFGVLIVTVGIAWASQAMQSASAARSTAASAGAASSHDFGVGCAEVLVSSVSLALLSSTVKIAFEKFGESVEEQIFMQHLCGIFIVFPSQWDKVGPRIVDWYQRPDWWLILNLLLSVASTFAARAAA</sequence>
<dbReference type="OrthoDB" id="435099at2759"/>
<evidence type="ECO:0000313" key="8">
    <source>
        <dbReference type="EMBL" id="CAE7229350.1"/>
    </source>
</evidence>
<dbReference type="EMBL" id="CAJNJA010007810">
    <property type="protein sequence ID" value="CAE7229350.1"/>
    <property type="molecule type" value="Genomic_DNA"/>
</dbReference>
<evidence type="ECO:0000256" key="7">
    <source>
        <dbReference type="SAM" id="Phobius"/>
    </source>
</evidence>
<keyword evidence="6 7" id="KW-0472">Membrane</keyword>
<dbReference type="Gene3D" id="3.30.559.10">
    <property type="entry name" value="Chloramphenicol acetyltransferase-like domain"/>
    <property type="match status" value="1"/>
</dbReference>
<reference evidence="8" key="1">
    <citation type="submission" date="2021-02" db="EMBL/GenBank/DDBJ databases">
        <authorList>
            <person name="Dougan E. K."/>
            <person name="Rhodes N."/>
            <person name="Thang M."/>
            <person name="Chan C."/>
        </authorList>
    </citation>
    <scope>NUCLEOTIDE SEQUENCE</scope>
</reference>